<dbReference type="InterPro" id="IPR043136">
    <property type="entry name" value="B30.2/SPRY_sf"/>
</dbReference>
<dbReference type="Gene3D" id="2.60.120.920">
    <property type="match status" value="2"/>
</dbReference>
<dbReference type="PANTHER" id="PTHR12864">
    <property type="entry name" value="RAN BINDING PROTEIN 9-RELATED"/>
    <property type="match status" value="1"/>
</dbReference>
<proteinExistence type="predicted"/>
<dbReference type="InterPro" id="IPR044736">
    <property type="entry name" value="Gid1/RanBPM/SPLA_SPRY"/>
</dbReference>
<dbReference type="InterPro" id="IPR001870">
    <property type="entry name" value="B30.2/SPRY"/>
</dbReference>
<dbReference type="CDD" id="cd12885">
    <property type="entry name" value="SPRY_RanBP_like"/>
    <property type="match status" value="2"/>
</dbReference>
<dbReference type="PROSITE" id="PS50188">
    <property type="entry name" value="B302_SPRY"/>
    <property type="match status" value="2"/>
</dbReference>
<evidence type="ECO:0000256" key="1">
    <source>
        <dbReference type="SAM" id="MobiDB-lite"/>
    </source>
</evidence>
<protein>
    <recommendedName>
        <fullName evidence="3">B30.2/SPRY domain-containing protein</fullName>
    </recommendedName>
</protein>
<keyword evidence="5" id="KW-1185">Reference proteome</keyword>
<feature type="region of interest" description="Disordered" evidence="1">
    <location>
        <begin position="31"/>
        <end position="54"/>
    </location>
</feature>
<evidence type="ECO:0000313" key="4">
    <source>
        <dbReference type="EMBL" id="KAL3073711.1"/>
    </source>
</evidence>
<dbReference type="Proteomes" id="UP001620645">
    <property type="component" value="Unassembled WGS sequence"/>
</dbReference>
<dbReference type="InterPro" id="IPR003877">
    <property type="entry name" value="SPRY_dom"/>
</dbReference>
<accession>A0ABD2I3J5</accession>
<feature type="domain" description="B30.2/SPRY" evidence="3">
    <location>
        <begin position="39"/>
        <end position="227"/>
    </location>
</feature>
<feature type="domain" description="B30.2/SPRY" evidence="3">
    <location>
        <begin position="237"/>
        <end position="466"/>
    </location>
</feature>
<feature type="compositionally biased region" description="Polar residues" evidence="1">
    <location>
        <begin position="31"/>
        <end position="47"/>
    </location>
</feature>
<dbReference type="InterPro" id="IPR050618">
    <property type="entry name" value="Ubq-SigPath_Reg"/>
</dbReference>
<gene>
    <name evidence="4" type="ORF">niasHS_015544</name>
</gene>
<evidence type="ECO:0000256" key="2">
    <source>
        <dbReference type="SAM" id="SignalP"/>
    </source>
</evidence>
<name>A0ABD2I3J5_HETSC</name>
<dbReference type="EMBL" id="JBICCN010000363">
    <property type="protein sequence ID" value="KAL3073711.1"/>
    <property type="molecule type" value="Genomic_DNA"/>
</dbReference>
<organism evidence="4 5">
    <name type="scientific">Heterodera schachtii</name>
    <name type="common">Sugarbeet cyst nematode worm</name>
    <name type="synonym">Tylenchus schachtii</name>
    <dbReference type="NCBI Taxonomy" id="97005"/>
    <lineage>
        <taxon>Eukaryota</taxon>
        <taxon>Metazoa</taxon>
        <taxon>Ecdysozoa</taxon>
        <taxon>Nematoda</taxon>
        <taxon>Chromadorea</taxon>
        <taxon>Rhabditida</taxon>
        <taxon>Tylenchina</taxon>
        <taxon>Tylenchomorpha</taxon>
        <taxon>Tylenchoidea</taxon>
        <taxon>Heteroderidae</taxon>
        <taxon>Heteroderinae</taxon>
        <taxon>Heterodera</taxon>
    </lineage>
</organism>
<feature type="chain" id="PRO_5044883460" description="B30.2/SPRY domain-containing protein" evidence="2">
    <location>
        <begin position="27"/>
        <end position="479"/>
    </location>
</feature>
<dbReference type="SUPFAM" id="SSF49899">
    <property type="entry name" value="Concanavalin A-like lectins/glucanases"/>
    <property type="match status" value="2"/>
</dbReference>
<reference evidence="4 5" key="1">
    <citation type="submission" date="2024-10" db="EMBL/GenBank/DDBJ databases">
        <authorList>
            <person name="Kim D."/>
        </authorList>
    </citation>
    <scope>NUCLEOTIDE SEQUENCE [LARGE SCALE GENOMIC DNA]</scope>
    <source>
        <strain evidence="4">Taebaek</strain>
    </source>
</reference>
<keyword evidence="2" id="KW-0732">Signal</keyword>
<dbReference type="SMART" id="SM00449">
    <property type="entry name" value="SPRY"/>
    <property type="match status" value="2"/>
</dbReference>
<evidence type="ECO:0000259" key="3">
    <source>
        <dbReference type="PROSITE" id="PS50188"/>
    </source>
</evidence>
<dbReference type="InterPro" id="IPR013320">
    <property type="entry name" value="ConA-like_dom_sf"/>
</dbReference>
<evidence type="ECO:0000313" key="5">
    <source>
        <dbReference type="Proteomes" id="UP001620645"/>
    </source>
</evidence>
<comment type="caution">
    <text evidence="4">The sequence shown here is derived from an EMBL/GenBank/DDBJ whole genome shotgun (WGS) entry which is preliminary data.</text>
</comment>
<dbReference type="Pfam" id="PF00622">
    <property type="entry name" value="SPRY"/>
    <property type="match status" value="2"/>
</dbReference>
<sequence length="479" mass="53938">MIFCSRFFGFSIAIIWLGFFNESSNGIPKNIDKSSSSRGLTSDNKASADSAEVPLNKPNQWDADFCHKNLKITGLTVKNGEKEEDGHRLIFAKYPISMNNDSTGIFYFEIKKLTKGFFYFGFADKQKKNLDKKLYEQEHTYAYLSNGFFRINGLSGEYSRERDSLNEGDVLGIGVHLDTREIFVTKNGKRLGSKSLSPSSSINQLFPFVTLTKAGDEIEANFGQNNFKFDVSSINKFSIQISKEFLGGREITSSKENLWDTTVRDVRLTITGEESLTVIHSDKRSGSFRPVFAKHSISQNKNSSGILYFEIIIKKMHRCFLIGFGYKQLKNDFSPRGTYAYDSSGFSTKGTYAYDSSGNFHFDGAERKAEFDYKFVAGDVVGCGVNLATRQIIFTKNGRPLRLFKNGRPIGLSKNGRPIGSSFLVDSMLLTISPFLPLSVFGQWFPFVALFDDGDEITANFGSKEFKFNQKLSELRNIH</sequence>
<feature type="signal peptide" evidence="2">
    <location>
        <begin position="1"/>
        <end position="26"/>
    </location>
</feature>
<dbReference type="AlphaFoldDB" id="A0ABD2I3J5"/>